<dbReference type="EMBL" id="VSSB01000002">
    <property type="protein sequence ID" value="TYL50433.1"/>
    <property type="molecule type" value="Genomic_DNA"/>
</dbReference>
<keyword evidence="2" id="KW-1185">Reference proteome</keyword>
<reference evidence="1 2" key="1">
    <citation type="submission" date="2019-08" db="EMBL/GenBank/DDBJ databases">
        <authorList>
            <person name="Hu J."/>
        </authorList>
    </citation>
    <scope>NUCLEOTIDE SEQUENCE [LARGE SCALE GENOMIC DNA]</scope>
    <source>
        <strain evidence="1 2">NEAU-184</strain>
    </source>
</reference>
<organism evidence="1 2">
    <name type="scientific">Agromyces mariniharenae</name>
    <dbReference type="NCBI Taxonomy" id="2604423"/>
    <lineage>
        <taxon>Bacteria</taxon>
        <taxon>Bacillati</taxon>
        <taxon>Actinomycetota</taxon>
        <taxon>Actinomycetes</taxon>
        <taxon>Micrococcales</taxon>
        <taxon>Microbacteriaceae</taxon>
        <taxon>Agromyces</taxon>
    </lineage>
</organism>
<evidence type="ECO:0000313" key="1">
    <source>
        <dbReference type="EMBL" id="TYL50433.1"/>
    </source>
</evidence>
<name>A0A5S4UXU1_9MICO</name>
<sequence>MEEYEPTDVDIARAEQEAADGVFGWSCNYDPSYNEDWHDDVRCNKGAEVIRPYLREWDDFVTEAELMESAREYEAKLNAGG</sequence>
<comment type="caution">
    <text evidence="1">The sequence shown here is derived from an EMBL/GenBank/DDBJ whole genome shotgun (WGS) entry which is preliminary data.</text>
</comment>
<dbReference type="Proteomes" id="UP000325243">
    <property type="component" value="Unassembled WGS sequence"/>
</dbReference>
<gene>
    <name evidence="1" type="ORF">FYC51_14595</name>
</gene>
<accession>A0A5S4UXU1</accession>
<dbReference type="RefSeq" id="WP_148734534.1">
    <property type="nucleotide sequence ID" value="NZ_VSSB01000002.1"/>
</dbReference>
<protein>
    <submittedName>
        <fullName evidence="1">Uncharacterized protein</fullName>
    </submittedName>
</protein>
<dbReference type="AlphaFoldDB" id="A0A5S4UXU1"/>
<proteinExistence type="predicted"/>
<evidence type="ECO:0000313" key="2">
    <source>
        <dbReference type="Proteomes" id="UP000325243"/>
    </source>
</evidence>